<dbReference type="EMBL" id="AP025591">
    <property type="protein sequence ID" value="BDG05668.1"/>
    <property type="molecule type" value="Genomic_DNA"/>
</dbReference>
<organism evidence="2 3">
    <name type="scientific">Anaeromyxobacter oryzae</name>
    <dbReference type="NCBI Taxonomy" id="2918170"/>
    <lineage>
        <taxon>Bacteria</taxon>
        <taxon>Pseudomonadati</taxon>
        <taxon>Myxococcota</taxon>
        <taxon>Myxococcia</taxon>
        <taxon>Myxococcales</taxon>
        <taxon>Cystobacterineae</taxon>
        <taxon>Anaeromyxobacteraceae</taxon>
        <taxon>Anaeromyxobacter</taxon>
    </lineage>
</organism>
<name>A0ABM7X1K7_9BACT</name>
<keyword evidence="3" id="KW-1185">Reference proteome</keyword>
<feature type="transmembrane region" description="Helical" evidence="1">
    <location>
        <begin position="60"/>
        <end position="81"/>
    </location>
</feature>
<sequence>MFATSEREPPEKRLHAGGWGLLFIWVGIALATRIGWGATLVGVGLITLGVQVARKLMGLALDRFSLTVGGLFVAGGIWESVSGSVELVPLLCIGLGVALIVSALAGWPRRHVDSGAPGAPATHRPA</sequence>
<evidence type="ECO:0000313" key="2">
    <source>
        <dbReference type="EMBL" id="BDG05668.1"/>
    </source>
</evidence>
<evidence type="ECO:0000313" key="3">
    <source>
        <dbReference type="Proteomes" id="UP001162891"/>
    </source>
</evidence>
<proteinExistence type="predicted"/>
<reference evidence="3" key="1">
    <citation type="journal article" date="2022" name="Int. J. Syst. Evol. Microbiol.">
        <title>Anaeromyxobacter oryzae sp. nov., Anaeromyxobacter diazotrophicus sp. nov. and Anaeromyxobacter paludicola sp. nov., isolated from paddy soils.</title>
        <authorList>
            <person name="Itoh H."/>
            <person name="Xu Z."/>
            <person name="Mise K."/>
            <person name="Masuda Y."/>
            <person name="Ushijima N."/>
            <person name="Hayakawa C."/>
            <person name="Shiratori Y."/>
            <person name="Senoo K."/>
        </authorList>
    </citation>
    <scope>NUCLEOTIDE SEQUENCE [LARGE SCALE GENOMIC DNA]</scope>
    <source>
        <strain evidence="3">Red232</strain>
    </source>
</reference>
<evidence type="ECO:0000256" key="1">
    <source>
        <dbReference type="SAM" id="Phobius"/>
    </source>
</evidence>
<gene>
    <name evidence="2" type="ORF">AMOR_46640</name>
</gene>
<keyword evidence="1" id="KW-0812">Transmembrane</keyword>
<accession>A0ABM7X1K7</accession>
<keyword evidence="1" id="KW-0472">Membrane</keyword>
<evidence type="ECO:0008006" key="4">
    <source>
        <dbReference type="Google" id="ProtNLM"/>
    </source>
</evidence>
<feature type="transmembrane region" description="Helical" evidence="1">
    <location>
        <begin position="87"/>
        <end position="107"/>
    </location>
</feature>
<dbReference type="RefSeq" id="WP_248354701.1">
    <property type="nucleotide sequence ID" value="NZ_AP025591.1"/>
</dbReference>
<protein>
    <recommendedName>
        <fullName evidence="4">SPW repeat protein</fullName>
    </recommendedName>
</protein>
<dbReference type="Proteomes" id="UP001162891">
    <property type="component" value="Chromosome"/>
</dbReference>
<keyword evidence="1" id="KW-1133">Transmembrane helix</keyword>
<feature type="transmembrane region" description="Helical" evidence="1">
    <location>
        <begin position="20"/>
        <end position="48"/>
    </location>
</feature>